<evidence type="ECO:0000313" key="7">
    <source>
        <dbReference type="Proteomes" id="UP000014975"/>
    </source>
</evidence>
<reference evidence="6 7" key="1">
    <citation type="journal article" date="2013" name="Genome Announc.">
        <title>Draft genome sequences for three mercury-methylating, sulfate-reducing bacteria.</title>
        <authorList>
            <person name="Brown S.D."/>
            <person name="Hurt R.A.Jr."/>
            <person name="Gilmour C.C."/>
            <person name="Elias D.A."/>
        </authorList>
    </citation>
    <scope>NUCLEOTIDE SEQUENCE [LARGE SCALE GENOMIC DNA]</scope>
    <source>
        <strain evidence="6 7">DSM 16529</strain>
    </source>
</reference>
<dbReference type="PROSITE" id="PS50949">
    <property type="entry name" value="HTH_GNTR"/>
    <property type="match status" value="1"/>
</dbReference>
<sequence length="274" mass="29748">MSQANGKQLLSFIPAQGGRCSEDVALQIEAAIVSGAVRPGESLPSEREMQALFRTGRGVIREALRALKEKGLLEIRKGARGGAFVREPDGSNVGRSLALLLKLHHVSPEHVIEFRESMDRTITVLAIARGEASEKQRLLSGALRLREAARREPPDLDVLAEMDRDLNLSFGRMARNPVFEWVMSALQEGFGSRDHALYEDAEFREQTTDNWVETATRIAAGEPLKALSSIGHHYVLLRRRIQAGGGAGLAPTEFPSPCPDGGEHAGPVQDSGAA</sequence>
<evidence type="ECO:0000256" key="2">
    <source>
        <dbReference type="ARBA" id="ARBA00023125"/>
    </source>
</evidence>
<dbReference type="GO" id="GO:0003677">
    <property type="term" value="F:DNA binding"/>
    <property type="evidence" value="ECO:0007669"/>
    <property type="project" value="UniProtKB-KW"/>
</dbReference>
<evidence type="ECO:0000256" key="1">
    <source>
        <dbReference type="ARBA" id="ARBA00023015"/>
    </source>
</evidence>
<keyword evidence="2" id="KW-0238">DNA-binding</keyword>
<dbReference type="InterPro" id="IPR000524">
    <property type="entry name" value="Tscrpt_reg_HTH_GntR"/>
</dbReference>
<dbReference type="eggNOG" id="COG2186">
    <property type="taxonomic scope" value="Bacteria"/>
</dbReference>
<dbReference type="PANTHER" id="PTHR43537">
    <property type="entry name" value="TRANSCRIPTIONAL REGULATOR, GNTR FAMILY"/>
    <property type="match status" value="1"/>
</dbReference>
<dbReference type="SUPFAM" id="SSF48008">
    <property type="entry name" value="GntR ligand-binding domain-like"/>
    <property type="match status" value="1"/>
</dbReference>
<organism evidence="6 7">
    <name type="scientific">Alkalidesulfovibrio alkalitolerans DSM 16529</name>
    <dbReference type="NCBI Taxonomy" id="1121439"/>
    <lineage>
        <taxon>Bacteria</taxon>
        <taxon>Pseudomonadati</taxon>
        <taxon>Thermodesulfobacteriota</taxon>
        <taxon>Desulfovibrionia</taxon>
        <taxon>Desulfovibrionales</taxon>
        <taxon>Desulfovibrionaceae</taxon>
        <taxon>Alkalidesulfovibrio</taxon>
    </lineage>
</organism>
<evidence type="ECO:0000259" key="5">
    <source>
        <dbReference type="PROSITE" id="PS50949"/>
    </source>
</evidence>
<dbReference type="CDD" id="cd07377">
    <property type="entry name" value="WHTH_GntR"/>
    <property type="match status" value="1"/>
</dbReference>
<dbReference type="OrthoDB" id="5450856at2"/>
<gene>
    <name evidence="6" type="ORF">dsat_2835</name>
</gene>
<dbReference type="STRING" id="1121439.dsat_2835"/>
<dbReference type="InterPro" id="IPR011711">
    <property type="entry name" value="GntR_C"/>
</dbReference>
<keyword evidence="1" id="KW-0805">Transcription regulation</keyword>
<keyword evidence="3" id="KW-0804">Transcription</keyword>
<dbReference type="InterPro" id="IPR036390">
    <property type="entry name" value="WH_DNA-bd_sf"/>
</dbReference>
<dbReference type="InterPro" id="IPR036388">
    <property type="entry name" value="WH-like_DNA-bd_sf"/>
</dbReference>
<dbReference type="Gene3D" id="1.20.120.530">
    <property type="entry name" value="GntR ligand-binding domain-like"/>
    <property type="match status" value="1"/>
</dbReference>
<keyword evidence="7" id="KW-1185">Reference proteome</keyword>
<dbReference type="SUPFAM" id="SSF46785">
    <property type="entry name" value="Winged helix' DNA-binding domain"/>
    <property type="match status" value="1"/>
</dbReference>
<dbReference type="EMBL" id="ATHI01000013">
    <property type="protein sequence ID" value="EPR34277.1"/>
    <property type="molecule type" value="Genomic_DNA"/>
</dbReference>
<dbReference type="PANTHER" id="PTHR43537:SF5">
    <property type="entry name" value="UXU OPERON TRANSCRIPTIONAL REGULATOR"/>
    <property type="match status" value="1"/>
</dbReference>
<dbReference type="RefSeq" id="WP_020886800.1">
    <property type="nucleotide sequence ID" value="NZ_ATHI01000013.1"/>
</dbReference>
<evidence type="ECO:0000256" key="3">
    <source>
        <dbReference type="ARBA" id="ARBA00023163"/>
    </source>
</evidence>
<evidence type="ECO:0000313" key="6">
    <source>
        <dbReference type="EMBL" id="EPR34277.1"/>
    </source>
</evidence>
<dbReference type="SMART" id="SM00345">
    <property type="entry name" value="HTH_GNTR"/>
    <property type="match status" value="1"/>
</dbReference>
<dbReference type="AlphaFoldDB" id="S7TAY8"/>
<dbReference type="Pfam" id="PF07729">
    <property type="entry name" value="FCD"/>
    <property type="match status" value="1"/>
</dbReference>
<dbReference type="PRINTS" id="PR00035">
    <property type="entry name" value="HTHGNTR"/>
</dbReference>
<dbReference type="Proteomes" id="UP000014975">
    <property type="component" value="Unassembled WGS sequence"/>
</dbReference>
<comment type="caution">
    <text evidence="6">The sequence shown here is derived from an EMBL/GenBank/DDBJ whole genome shotgun (WGS) entry which is preliminary data.</text>
</comment>
<dbReference type="Pfam" id="PF00392">
    <property type="entry name" value="GntR"/>
    <property type="match status" value="1"/>
</dbReference>
<feature type="domain" description="HTH gntR-type" evidence="5">
    <location>
        <begin position="18"/>
        <end position="88"/>
    </location>
</feature>
<dbReference type="InterPro" id="IPR008920">
    <property type="entry name" value="TF_FadR/GntR_C"/>
</dbReference>
<feature type="region of interest" description="Disordered" evidence="4">
    <location>
        <begin position="248"/>
        <end position="274"/>
    </location>
</feature>
<dbReference type="PATRIC" id="fig|1121439.3.peg.1350"/>
<dbReference type="Gene3D" id="1.10.10.10">
    <property type="entry name" value="Winged helix-like DNA-binding domain superfamily/Winged helix DNA-binding domain"/>
    <property type="match status" value="1"/>
</dbReference>
<protein>
    <submittedName>
        <fullName evidence="6">Regulatory protein GntR HTH</fullName>
    </submittedName>
</protein>
<proteinExistence type="predicted"/>
<dbReference type="GO" id="GO:0003700">
    <property type="term" value="F:DNA-binding transcription factor activity"/>
    <property type="evidence" value="ECO:0007669"/>
    <property type="project" value="InterPro"/>
</dbReference>
<evidence type="ECO:0000256" key="4">
    <source>
        <dbReference type="SAM" id="MobiDB-lite"/>
    </source>
</evidence>
<name>S7TAY8_9BACT</name>
<accession>S7TAY8</accession>